<dbReference type="InterPro" id="IPR043129">
    <property type="entry name" value="ATPase_NBD"/>
</dbReference>
<organism evidence="1 2">
    <name type="scientific">Micromonospora pattaloongensis</name>
    <dbReference type="NCBI Taxonomy" id="405436"/>
    <lineage>
        <taxon>Bacteria</taxon>
        <taxon>Bacillati</taxon>
        <taxon>Actinomycetota</taxon>
        <taxon>Actinomycetes</taxon>
        <taxon>Micromonosporales</taxon>
        <taxon>Micromonosporaceae</taxon>
        <taxon>Micromonospora</taxon>
    </lineage>
</organism>
<reference evidence="2" key="1">
    <citation type="submission" date="2016-10" db="EMBL/GenBank/DDBJ databases">
        <authorList>
            <person name="Varghese N."/>
            <person name="Submissions S."/>
        </authorList>
    </citation>
    <scope>NUCLEOTIDE SEQUENCE [LARGE SCALE GENOMIC DNA]</scope>
    <source>
        <strain evidence="2">DSM 45245</strain>
    </source>
</reference>
<dbReference type="Gene3D" id="3.30.420.40">
    <property type="match status" value="2"/>
</dbReference>
<dbReference type="SUPFAM" id="SSF50969">
    <property type="entry name" value="YVTN repeat-like/Quinoprotein amine dehydrogenase"/>
    <property type="match status" value="1"/>
</dbReference>
<sequence>MADERVGGETMGEPILVVDVGTSTTRAALVVDDQVTLLKEPASGLAAWPASVCVTDEGYVVGTAAELRKRTLPGRYIDGPRRAVDAQAPMRLEHREVTGAEALSAYLMVIAAEARQLHGAEIPRLLLTVPAEYAPGDPRRDVLIGVGESLGFRDVELISDAVATALDPQASEHLPPGALVLVCDLGATWTTAMVQVYGSHTAQLTQETSAAGRDLDAQLINDLRTEGRGWLEPLLAAPGDAGLRAYYEAIDFMRRLKHQLGDGDEVSDTFTPVTPPYRLTRVWMEAFAEPALRWLAASCQRVMSSVGATPATVAAVVLAGGGARLSMTASTLHRALGLRDAGAHGRPLRRIADPELAAVRGAARFAAGAATRVIPAETPRWRVRPLSWEIPGGEGRLLRWTLTEGRPYPAGAVLAQVRTADERVFELTAAHDGTLLGQHVGAGQPVGPALIAAVAKDPATLLAQPPARRHRLESDGSWLLTADRQHLVECDRTARAVQFRTVTDAALVAEFQPDHGGTDSRGRVFLNTSGHLCLIAWDGEGFFSVWDIESGKLTARFRDPGIPVKVLVNEAHWRLAVESRGKGVGRFGRPVTTFWDLRTGAQIARATDEQWRLHEPGYSPVSVGQGFARSALSPDGQLRAIISDAADGTPSMVLSEAATDREVFRVQGGAQQRAWVAFSGDGRHLLANWESDERSLLDVWDV</sequence>
<dbReference type="Gene3D" id="3.90.640.10">
    <property type="entry name" value="Actin, Chain A, domain 4"/>
    <property type="match status" value="1"/>
</dbReference>
<accession>A0A1H3FWR2</accession>
<protein>
    <submittedName>
        <fullName evidence="1">Molecular chaperone DnaK (HSP70)</fullName>
    </submittedName>
</protein>
<dbReference type="Proteomes" id="UP000242415">
    <property type="component" value="Unassembled WGS sequence"/>
</dbReference>
<dbReference type="AlphaFoldDB" id="A0A1H3FWR2"/>
<proteinExistence type="predicted"/>
<dbReference type="EMBL" id="FNPH01000001">
    <property type="protein sequence ID" value="SDX94798.1"/>
    <property type="molecule type" value="Genomic_DNA"/>
</dbReference>
<dbReference type="SUPFAM" id="SSF53067">
    <property type="entry name" value="Actin-like ATPase domain"/>
    <property type="match status" value="2"/>
</dbReference>
<keyword evidence="2" id="KW-1185">Reference proteome</keyword>
<dbReference type="RefSeq" id="WP_091550154.1">
    <property type="nucleotide sequence ID" value="NZ_FNPH01000001.1"/>
</dbReference>
<name>A0A1H3FWR2_9ACTN</name>
<dbReference type="InterPro" id="IPR015943">
    <property type="entry name" value="WD40/YVTN_repeat-like_dom_sf"/>
</dbReference>
<dbReference type="Gene3D" id="2.130.10.10">
    <property type="entry name" value="YVTN repeat-like/Quinoprotein amine dehydrogenase"/>
    <property type="match status" value="1"/>
</dbReference>
<dbReference type="OrthoDB" id="9766019at2"/>
<dbReference type="InterPro" id="IPR011044">
    <property type="entry name" value="Quino_amine_DH_bsu"/>
</dbReference>
<evidence type="ECO:0000313" key="2">
    <source>
        <dbReference type="Proteomes" id="UP000242415"/>
    </source>
</evidence>
<dbReference type="STRING" id="405436.SAMN05444365_101171"/>
<evidence type="ECO:0000313" key="1">
    <source>
        <dbReference type="EMBL" id="SDX94798.1"/>
    </source>
</evidence>
<gene>
    <name evidence="1" type="ORF">SAMN05444365_101171</name>
</gene>